<evidence type="ECO:0000313" key="2">
    <source>
        <dbReference type="EMBL" id="SHM89162.1"/>
    </source>
</evidence>
<feature type="region of interest" description="Disordered" evidence="1">
    <location>
        <begin position="1"/>
        <end position="23"/>
    </location>
</feature>
<evidence type="ECO:0000256" key="1">
    <source>
        <dbReference type="SAM" id="MobiDB-lite"/>
    </source>
</evidence>
<gene>
    <name evidence="2" type="ORF">SAMN05216499_1166</name>
</gene>
<protein>
    <submittedName>
        <fullName evidence="2">Uncharacterized protein</fullName>
    </submittedName>
</protein>
<sequence length="49" mass="5212">MTTTPQDDDGFHAPPQAEEVEDGAMDEVLASYAEAIDDSPDAGEKNDDT</sequence>
<dbReference type="Proteomes" id="UP000184111">
    <property type="component" value="Unassembled WGS sequence"/>
</dbReference>
<keyword evidence="3" id="KW-1185">Reference proteome</keyword>
<dbReference type="RefSeq" id="WP_159450277.1">
    <property type="nucleotide sequence ID" value="NZ_FRBI01000016.1"/>
</dbReference>
<reference evidence="2 3" key="1">
    <citation type="submission" date="2016-11" db="EMBL/GenBank/DDBJ databases">
        <authorList>
            <person name="Jaros S."/>
            <person name="Januszkiewicz K."/>
            <person name="Wedrychowicz H."/>
        </authorList>
    </citation>
    <scope>NUCLEOTIDE SEQUENCE [LARGE SCALE GENOMIC DNA]</scope>
    <source>
        <strain evidence="2 3">CGMCC 4.2025</strain>
    </source>
</reference>
<dbReference type="EMBL" id="FRBI01000016">
    <property type="protein sequence ID" value="SHM89162.1"/>
    <property type="molecule type" value="Genomic_DNA"/>
</dbReference>
<name>A0A1M7ME37_9ACTN</name>
<evidence type="ECO:0000313" key="3">
    <source>
        <dbReference type="Proteomes" id="UP000184111"/>
    </source>
</evidence>
<accession>A0A1M7ME37</accession>
<proteinExistence type="predicted"/>
<organism evidence="2 3">
    <name type="scientific">Actinacidiphila paucisporea</name>
    <dbReference type="NCBI Taxonomy" id="310782"/>
    <lineage>
        <taxon>Bacteria</taxon>
        <taxon>Bacillati</taxon>
        <taxon>Actinomycetota</taxon>
        <taxon>Actinomycetes</taxon>
        <taxon>Kitasatosporales</taxon>
        <taxon>Streptomycetaceae</taxon>
        <taxon>Actinacidiphila</taxon>
    </lineage>
</organism>
<dbReference type="AlphaFoldDB" id="A0A1M7ME37"/>